<feature type="domain" description="EAL" evidence="3">
    <location>
        <begin position="146"/>
        <end position="399"/>
    </location>
</feature>
<evidence type="ECO:0000313" key="4">
    <source>
        <dbReference type="EMBL" id="SLN73951.1"/>
    </source>
</evidence>
<keyword evidence="4" id="KW-0378">Hydrolase</keyword>
<gene>
    <name evidence="4" type="primary">gmr_3</name>
    <name evidence="4" type="ORF">OCH7691_03685</name>
</gene>
<dbReference type="SMART" id="SM00448">
    <property type="entry name" value="REC"/>
    <property type="match status" value="1"/>
</dbReference>
<dbReference type="InterPro" id="IPR011006">
    <property type="entry name" value="CheY-like_superfamily"/>
</dbReference>
<feature type="modified residue" description="4-aspartylphosphate" evidence="1">
    <location>
        <position position="62"/>
    </location>
</feature>
<dbReference type="SUPFAM" id="SSF141868">
    <property type="entry name" value="EAL domain-like"/>
    <property type="match status" value="1"/>
</dbReference>
<keyword evidence="1" id="KW-0597">Phosphoprotein</keyword>
<dbReference type="SMART" id="SM00052">
    <property type="entry name" value="EAL"/>
    <property type="match status" value="1"/>
</dbReference>
<organism evidence="4 5">
    <name type="scientific">Oceanibacterium hippocampi</name>
    <dbReference type="NCBI Taxonomy" id="745714"/>
    <lineage>
        <taxon>Bacteria</taxon>
        <taxon>Pseudomonadati</taxon>
        <taxon>Pseudomonadota</taxon>
        <taxon>Alphaproteobacteria</taxon>
        <taxon>Sneathiellales</taxon>
        <taxon>Sneathiellaceae</taxon>
        <taxon>Oceanibacterium</taxon>
    </lineage>
</organism>
<dbReference type="Gene3D" id="3.40.50.2300">
    <property type="match status" value="1"/>
</dbReference>
<dbReference type="FunCoup" id="A0A1Y5U1D7">
    <property type="interactions" value="7"/>
</dbReference>
<dbReference type="AlphaFoldDB" id="A0A1Y5U1D7"/>
<dbReference type="SUPFAM" id="SSF52172">
    <property type="entry name" value="CheY-like"/>
    <property type="match status" value="1"/>
</dbReference>
<dbReference type="InterPro" id="IPR001789">
    <property type="entry name" value="Sig_transdc_resp-reg_receiver"/>
</dbReference>
<evidence type="ECO:0000259" key="3">
    <source>
        <dbReference type="PROSITE" id="PS50883"/>
    </source>
</evidence>
<dbReference type="PANTHER" id="PTHR33121:SF79">
    <property type="entry name" value="CYCLIC DI-GMP PHOSPHODIESTERASE PDED-RELATED"/>
    <property type="match status" value="1"/>
</dbReference>
<dbReference type="GO" id="GO:0071111">
    <property type="term" value="F:cyclic-guanylate-specific phosphodiesterase activity"/>
    <property type="evidence" value="ECO:0007669"/>
    <property type="project" value="UniProtKB-EC"/>
</dbReference>
<dbReference type="CDD" id="cd01948">
    <property type="entry name" value="EAL"/>
    <property type="match status" value="1"/>
</dbReference>
<dbReference type="Pfam" id="PF00072">
    <property type="entry name" value="Response_reg"/>
    <property type="match status" value="1"/>
</dbReference>
<keyword evidence="5" id="KW-1185">Reference proteome</keyword>
<dbReference type="Proteomes" id="UP000193200">
    <property type="component" value="Unassembled WGS sequence"/>
</dbReference>
<dbReference type="Pfam" id="PF00563">
    <property type="entry name" value="EAL"/>
    <property type="match status" value="1"/>
</dbReference>
<proteinExistence type="predicted"/>
<evidence type="ECO:0000256" key="1">
    <source>
        <dbReference type="PROSITE-ProRule" id="PRU00169"/>
    </source>
</evidence>
<dbReference type="InterPro" id="IPR050706">
    <property type="entry name" value="Cyclic-di-GMP_PDE-like"/>
</dbReference>
<dbReference type="InParanoid" id="A0A1Y5U1D7"/>
<evidence type="ECO:0000313" key="5">
    <source>
        <dbReference type="Proteomes" id="UP000193200"/>
    </source>
</evidence>
<dbReference type="GO" id="GO:0000160">
    <property type="term" value="P:phosphorelay signal transduction system"/>
    <property type="evidence" value="ECO:0007669"/>
    <property type="project" value="InterPro"/>
</dbReference>
<dbReference type="Gene3D" id="3.20.20.450">
    <property type="entry name" value="EAL domain"/>
    <property type="match status" value="1"/>
</dbReference>
<accession>A0A1Y5U1D7</accession>
<dbReference type="InterPro" id="IPR001633">
    <property type="entry name" value="EAL_dom"/>
</dbReference>
<protein>
    <submittedName>
        <fullName evidence="4">Cyclic di-GMP phosphodiesterase Gmr</fullName>
        <ecNumber evidence="4">3.1.4.52</ecNumber>
    </submittedName>
</protein>
<evidence type="ECO:0000259" key="2">
    <source>
        <dbReference type="PROSITE" id="PS50110"/>
    </source>
</evidence>
<dbReference type="RefSeq" id="WP_085885005.1">
    <property type="nucleotide sequence ID" value="NZ_FWFR01000003.1"/>
</dbReference>
<dbReference type="PANTHER" id="PTHR33121">
    <property type="entry name" value="CYCLIC DI-GMP PHOSPHODIESTERASE PDEF"/>
    <property type="match status" value="1"/>
</dbReference>
<reference evidence="4 5" key="1">
    <citation type="submission" date="2017-03" db="EMBL/GenBank/DDBJ databases">
        <authorList>
            <person name="Afonso C.L."/>
            <person name="Miller P.J."/>
            <person name="Scott M.A."/>
            <person name="Spackman E."/>
            <person name="Goraichik I."/>
            <person name="Dimitrov K.M."/>
            <person name="Suarez D.L."/>
            <person name="Swayne D.E."/>
        </authorList>
    </citation>
    <scope>NUCLEOTIDE SEQUENCE [LARGE SCALE GENOMIC DNA]</scope>
    <source>
        <strain evidence="4 5">CECT 7691</strain>
    </source>
</reference>
<dbReference type="PROSITE" id="PS50883">
    <property type="entry name" value="EAL"/>
    <property type="match status" value="1"/>
</dbReference>
<dbReference type="OrthoDB" id="7251575at2"/>
<dbReference type="EC" id="3.1.4.52" evidence="4"/>
<dbReference type="InterPro" id="IPR035919">
    <property type="entry name" value="EAL_sf"/>
</dbReference>
<name>A0A1Y5U1D7_9PROT</name>
<sequence length="404" mass="44053">MTKNANGKFRALLVDDKAFARSVGMRILKTAGLTAIQEASNGQEALDLLRQKDQSIDIVFCDLMMPDMDGVEFVRHVSTLPIKPAFVFVSGAGASLLNTVENTARARGLRVLGTIEKPLTVAATVDLLARFEGAVPMAYGGDRVVPDITPMDLSIALEADQFLMHFQPKVALADGALDGFEALARWQHPDRGMIPPIEFVAAAEKHGLIGALTERTVRLALRQCAEWAKAGLVTKVCVNLSAYMLVNTDFPDRLAKEATQFGIEPRQIVLEITESGLFQDTANALDILARLHMKGFPLSIDDFGTGYSSMEQLSQVPFSEMKVDRAFVRGAAKNVKAKAILEASVELARRLGLSIVAEGVETQEDWDMLHNVGVDLVQGYFISKPMAAENVQPWIAAWGEIGRQ</sequence>
<dbReference type="EMBL" id="FWFR01000003">
    <property type="protein sequence ID" value="SLN73951.1"/>
    <property type="molecule type" value="Genomic_DNA"/>
</dbReference>
<dbReference type="PROSITE" id="PS50110">
    <property type="entry name" value="RESPONSE_REGULATORY"/>
    <property type="match status" value="1"/>
</dbReference>
<feature type="domain" description="Response regulatory" evidence="2">
    <location>
        <begin position="10"/>
        <end position="132"/>
    </location>
</feature>